<evidence type="ECO:0000256" key="3">
    <source>
        <dbReference type="ARBA" id="ARBA00022777"/>
    </source>
</evidence>
<gene>
    <name evidence="6" type="ORF">AKO1_002367</name>
</gene>
<keyword evidence="3" id="KW-0418">Kinase</keyword>
<dbReference type="GO" id="GO:0005829">
    <property type="term" value="C:cytosol"/>
    <property type="evidence" value="ECO:0007669"/>
    <property type="project" value="TreeGrafter"/>
</dbReference>
<keyword evidence="7" id="KW-1185">Reference proteome</keyword>
<feature type="domain" description="Pyridoxamine kinase/Phosphomethylpyrimidine kinase" evidence="5">
    <location>
        <begin position="16"/>
        <end position="283"/>
    </location>
</feature>
<dbReference type="SUPFAM" id="SSF53613">
    <property type="entry name" value="Ribokinase-like"/>
    <property type="match status" value="1"/>
</dbReference>
<dbReference type="EMBL" id="JAOPGA020001781">
    <property type="protein sequence ID" value="KAL0491303.1"/>
    <property type="molecule type" value="Genomic_DNA"/>
</dbReference>
<evidence type="ECO:0000313" key="7">
    <source>
        <dbReference type="Proteomes" id="UP001431209"/>
    </source>
</evidence>
<accession>A0AAW2ZQQ6</accession>
<keyword evidence="1" id="KW-0808">Transferase</keyword>
<dbReference type="InterPro" id="IPR004399">
    <property type="entry name" value="HMP/HMP-P_kinase_dom"/>
</dbReference>
<organism evidence="6 7">
    <name type="scientific">Acrasis kona</name>
    <dbReference type="NCBI Taxonomy" id="1008807"/>
    <lineage>
        <taxon>Eukaryota</taxon>
        <taxon>Discoba</taxon>
        <taxon>Heterolobosea</taxon>
        <taxon>Tetramitia</taxon>
        <taxon>Eutetramitia</taxon>
        <taxon>Acrasidae</taxon>
        <taxon>Acrasis</taxon>
    </lineage>
</organism>
<proteinExistence type="predicted"/>
<reference evidence="6 7" key="1">
    <citation type="submission" date="2024-03" db="EMBL/GenBank/DDBJ databases">
        <title>The Acrasis kona genome and developmental transcriptomes reveal deep origins of eukaryotic multicellular pathways.</title>
        <authorList>
            <person name="Sheikh S."/>
            <person name="Fu C.-J."/>
            <person name="Brown M.W."/>
            <person name="Baldauf S.L."/>
        </authorList>
    </citation>
    <scope>NUCLEOTIDE SEQUENCE [LARGE SCALE GENOMIC DNA]</scope>
    <source>
        <strain evidence="6 7">ATCC MYA-3509</strain>
    </source>
</reference>
<dbReference type="GO" id="GO:0009228">
    <property type="term" value="P:thiamine biosynthetic process"/>
    <property type="evidence" value="ECO:0007669"/>
    <property type="project" value="InterPro"/>
</dbReference>
<dbReference type="FunFam" id="3.40.1190.20:FF:000003">
    <property type="entry name" value="Phosphomethylpyrimidine kinase ThiD"/>
    <property type="match status" value="1"/>
</dbReference>
<evidence type="ECO:0000256" key="1">
    <source>
        <dbReference type="ARBA" id="ARBA00022679"/>
    </source>
</evidence>
<name>A0AAW2ZQQ6_9EUKA</name>
<dbReference type="Proteomes" id="UP001431209">
    <property type="component" value="Unassembled WGS sequence"/>
</dbReference>
<evidence type="ECO:0000259" key="5">
    <source>
        <dbReference type="Pfam" id="PF08543"/>
    </source>
</evidence>
<dbReference type="GO" id="GO:0008972">
    <property type="term" value="F:phosphomethylpyrimidine kinase activity"/>
    <property type="evidence" value="ECO:0007669"/>
    <property type="project" value="InterPro"/>
</dbReference>
<dbReference type="Gene3D" id="3.40.1190.20">
    <property type="match status" value="1"/>
</dbReference>
<evidence type="ECO:0000313" key="6">
    <source>
        <dbReference type="EMBL" id="KAL0491303.1"/>
    </source>
</evidence>
<protein>
    <submittedName>
        <fullName evidence="6">Thiamine biosynthetic bifunctional enzyme</fullName>
    </submittedName>
</protein>
<dbReference type="InterPro" id="IPR013749">
    <property type="entry name" value="PM/HMP-P_kinase-1"/>
</dbReference>
<dbReference type="CDD" id="cd01169">
    <property type="entry name" value="HMPP_kinase"/>
    <property type="match status" value="1"/>
</dbReference>
<keyword evidence="4" id="KW-0067">ATP-binding</keyword>
<sequence length="299" mass="32369">MSTRDVGCCLTIAGSDSCAGAGLQADLKTFMAHNIHGLSVVTVVTSQNSLGVQRVFGMPRIAVEGQLKSIIQDFTKDIDGIKIGVIFNEEIITAIASKLNEFRVARDDVPIILDPVIISSSGAVLLQPEATAQMVQNLTPIVTLVTPNIPEAVYLLKYFSVEQTINNIDQMKSAAKELQKHLKCKHVMIKGGHLSSSNASSPDVLYDGVDDKHHVFESEKISKNFTKTVDGLSISNWHGTGCTMSSAITCYMAKGVSVSEAVKLSKQYVRDAMENSYHIGGSKTTAQLNHNAQNKKFNL</sequence>
<dbReference type="Pfam" id="PF08543">
    <property type="entry name" value="Phos_pyr_kin"/>
    <property type="match status" value="1"/>
</dbReference>
<keyword evidence="2" id="KW-0547">Nucleotide-binding</keyword>
<dbReference type="GO" id="GO:0008902">
    <property type="term" value="F:hydroxymethylpyrimidine kinase activity"/>
    <property type="evidence" value="ECO:0007669"/>
    <property type="project" value="TreeGrafter"/>
</dbReference>
<comment type="caution">
    <text evidence="6">The sequence shown here is derived from an EMBL/GenBank/DDBJ whole genome shotgun (WGS) entry which is preliminary data.</text>
</comment>
<evidence type="ECO:0000256" key="2">
    <source>
        <dbReference type="ARBA" id="ARBA00022741"/>
    </source>
</evidence>
<dbReference type="AlphaFoldDB" id="A0AAW2ZQQ6"/>
<dbReference type="NCBIfam" id="TIGR00097">
    <property type="entry name" value="HMP-P_kinase"/>
    <property type="match status" value="1"/>
</dbReference>
<dbReference type="PANTHER" id="PTHR20858">
    <property type="entry name" value="PHOSPHOMETHYLPYRIMIDINE KINASE"/>
    <property type="match status" value="1"/>
</dbReference>
<dbReference type="InterPro" id="IPR029056">
    <property type="entry name" value="Ribokinase-like"/>
</dbReference>
<dbReference type="PANTHER" id="PTHR20858:SF17">
    <property type="entry name" value="HYDROXYMETHYLPYRIMIDINE_PHOSPHOMETHYLPYRIMIDINE KINASE THI20-RELATED"/>
    <property type="match status" value="1"/>
</dbReference>
<evidence type="ECO:0000256" key="4">
    <source>
        <dbReference type="ARBA" id="ARBA00022840"/>
    </source>
</evidence>
<dbReference type="GO" id="GO:0005524">
    <property type="term" value="F:ATP binding"/>
    <property type="evidence" value="ECO:0007669"/>
    <property type="project" value="UniProtKB-KW"/>
</dbReference>